<evidence type="ECO:0000256" key="1">
    <source>
        <dbReference type="ARBA" id="ARBA00004123"/>
    </source>
</evidence>
<keyword evidence="2" id="KW-0479">Metal-binding</keyword>
<dbReference type="Pfam" id="PF00096">
    <property type="entry name" value="zf-C2H2"/>
    <property type="match status" value="2"/>
</dbReference>
<dbReference type="GO" id="GO:0001227">
    <property type="term" value="F:DNA-binding transcription repressor activity, RNA polymerase II-specific"/>
    <property type="evidence" value="ECO:0007669"/>
    <property type="project" value="TreeGrafter"/>
</dbReference>
<evidence type="ECO:0000313" key="12">
    <source>
        <dbReference type="Proteomes" id="UP001153714"/>
    </source>
</evidence>
<dbReference type="FunFam" id="3.30.160.60:FF:001049">
    <property type="entry name" value="zinc finger protein 319"/>
    <property type="match status" value="1"/>
</dbReference>
<dbReference type="InterPro" id="IPR036236">
    <property type="entry name" value="Znf_C2H2_sf"/>
</dbReference>
<evidence type="ECO:0000256" key="3">
    <source>
        <dbReference type="ARBA" id="ARBA00022737"/>
    </source>
</evidence>
<evidence type="ECO:0000256" key="6">
    <source>
        <dbReference type="ARBA" id="ARBA00023015"/>
    </source>
</evidence>
<dbReference type="SMART" id="SM00355">
    <property type="entry name" value="ZnF_C2H2"/>
    <property type="match status" value="2"/>
</dbReference>
<dbReference type="PROSITE" id="PS50157">
    <property type="entry name" value="ZINC_FINGER_C2H2_2"/>
    <property type="match status" value="2"/>
</dbReference>
<dbReference type="FunFam" id="3.30.160.60:FF:000670">
    <property type="entry name" value="zinc finger protein 22"/>
    <property type="match status" value="1"/>
</dbReference>
<evidence type="ECO:0000256" key="8">
    <source>
        <dbReference type="ARBA" id="ARBA00023242"/>
    </source>
</evidence>
<keyword evidence="12" id="KW-1185">Reference proteome</keyword>
<organism evidence="11 12">
    <name type="scientific">Diatraea saccharalis</name>
    <name type="common">sugarcane borer</name>
    <dbReference type="NCBI Taxonomy" id="40085"/>
    <lineage>
        <taxon>Eukaryota</taxon>
        <taxon>Metazoa</taxon>
        <taxon>Ecdysozoa</taxon>
        <taxon>Arthropoda</taxon>
        <taxon>Hexapoda</taxon>
        <taxon>Insecta</taxon>
        <taxon>Pterygota</taxon>
        <taxon>Neoptera</taxon>
        <taxon>Endopterygota</taxon>
        <taxon>Lepidoptera</taxon>
        <taxon>Glossata</taxon>
        <taxon>Ditrysia</taxon>
        <taxon>Pyraloidea</taxon>
        <taxon>Crambidae</taxon>
        <taxon>Crambinae</taxon>
        <taxon>Diatraea</taxon>
    </lineage>
</organism>
<protein>
    <recommendedName>
        <fullName evidence="10">C2H2-type domain-containing protein</fullName>
    </recommendedName>
</protein>
<dbReference type="SUPFAM" id="SSF57667">
    <property type="entry name" value="beta-beta-alpha zinc fingers"/>
    <property type="match status" value="2"/>
</dbReference>
<feature type="domain" description="C2H2-type" evidence="10">
    <location>
        <begin position="151"/>
        <end position="178"/>
    </location>
</feature>
<evidence type="ECO:0000256" key="9">
    <source>
        <dbReference type="PROSITE-ProRule" id="PRU00042"/>
    </source>
</evidence>
<keyword evidence="3" id="KW-0677">Repeat</keyword>
<dbReference type="GO" id="GO:0005654">
    <property type="term" value="C:nucleoplasm"/>
    <property type="evidence" value="ECO:0007669"/>
    <property type="project" value="TreeGrafter"/>
</dbReference>
<evidence type="ECO:0000313" key="11">
    <source>
        <dbReference type="EMBL" id="CAG9790648.1"/>
    </source>
</evidence>
<keyword evidence="8" id="KW-0539">Nucleus</keyword>
<reference evidence="11" key="2">
    <citation type="submission" date="2022-10" db="EMBL/GenBank/DDBJ databases">
        <authorList>
            <consortium name="ENA_rothamsted_submissions"/>
            <consortium name="culmorum"/>
            <person name="King R."/>
        </authorList>
    </citation>
    <scope>NUCLEOTIDE SEQUENCE</scope>
</reference>
<keyword evidence="7" id="KW-0804">Transcription</keyword>
<sequence>MSGQAIRRVNVVPHPKVEVKKPKPQKKAKLVKVNESLQPEQILSAMTPGSLTSLASEDVSYIIIKSEDEIGDVKKRKVDKAVCGAGFNSSKELSDHTSTDHVKLKPFKCDICNKRFTQQVKPYRCVICTKSFCQSIHLKQHMRTHTNVSPFQCGVCNKRFKQSSHLNYHLRNHNPANLTDEQKKRYTELIGMIIDQAEVPDVEQMEQIETEVAEGTEVEVEINEMVDISQEEQQVAEQSIEVWETDPTYVLSEESGEKWTVKLVD</sequence>
<dbReference type="OrthoDB" id="3437960at2759"/>
<feature type="domain" description="C2H2-type" evidence="10">
    <location>
        <begin position="123"/>
        <end position="150"/>
    </location>
</feature>
<dbReference type="PANTHER" id="PTHR24399:SF23">
    <property type="entry name" value="C2H2-TYPE DOMAIN-CONTAINING PROTEIN"/>
    <property type="match status" value="1"/>
</dbReference>
<proteinExistence type="predicted"/>
<dbReference type="Gene3D" id="3.30.160.60">
    <property type="entry name" value="Classic Zinc Finger"/>
    <property type="match status" value="3"/>
</dbReference>
<evidence type="ECO:0000256" key="4">
    <source>
        <dbReference type="ARBA" id="ARBA00022771"/>
    </source>
</evidence>
<evidence type="ECO:0000256" key="5">
    <source>
        <dbReference type="ARBA" id="ARBA00022833"/>
    </source>
</evidence>
<dbReference type="EMBL" id="OU893354">
    <property type="protein sequence ID" value="CAG9790648.1"/>
    <property type="molecule type" value="Genomic_DNA"/>
</dbReference>
<name>A0A9N9R6P9_9NEOP</name>
<dbReference type="GO" id="GO:0001817">
    <property type="term" value="P:regulation of cytokine production"/>
    <property type="evidence" value="ECO:0007669"/>
    <property type="project" value="TreeGrafter"/>
</dbReference>
<dbReference type="GO" id="GO:0002682">
    <property type="term" value="P:regulation of immune system process"/>
    <property type="evidence" value="ECO:0007669"/>
    <property type="project" value="TreeGrafter"/>
</dbReference>
<dbReference type="PANTHER" id="PTHR24399">
    <property type="entry name" value="ZINC FINGER AND BTB DOMAIN-CONTAINING"/>
    <property type="match status" value="1"/>
</dbReference>
<dbReference type="GO" id="GO:0008270">
    <property type="term" value="F:zinc ion binding"/>
    <property type="evidence" value="ECO:0007669"/>
    <property type="project" value="UniProtKB-KW"/>
</dbReference>
<evidence type="ECO:0000259" key="10">
    <source>
        <dbReference type="PROSITE" id="PS50157"/>
    </source>
</evidence>
<dbReference type="AlphaFoldDB" id="A0A9N9R6P9"/>
<dbReference type="InterPro" id="IPR013087">
    <property type="entry name" value="Znf_C2H2_type"/>
</dbReference>
<evidence type="ECO:0000256" key="2">
    <source>
        <dbReference type="ARBA" id="ARBA00022723"/>
    </source>
</evidence>
<dbReference type="PROSITE" id="PS00028">
    <property type="entry name" value="ZINC_FINGER_C2H2_1"/>
    <property type="match status" value="2"/>
</dbReference>
<evidence type="ECO:0000256" key="7">
    <source>
        <dbReference type="ARBA" id="ARBA00023163"/>
    </source>
</evidence>
<dbReference type="Proteomes" id="UP001153714">
    <property type="component" value="Chromosome 23"/>
</dbReference>
<reference evidence="11" key="1">
    <citation type="submission" date="2021-12" db="EMBL/GenBank/DDBJ databases">
        <authorList>
            <person name="King R."/>
        </authorList>
    </citation>
    <scope>NUCLEOTIDE SEQUENCE</scope>
</reference>
<accession>A0A9N9R6P9</accession>
<keyword evidence="4 9" id="KW-0863">Zinc-finger</keyword>
<keyword evidence="6" id="KW-0805">Transcription regulation</keyword>
<gene>
    <name evidence="11" type="ORF">DIATSA_LOCUS8311</name>
</gene>
<comment type="subcellular location">
    <subcellularLocation>
        <location evidence="1">Nucleus</location>
    </subcellularLocation>
</comment>
<dbReference type="GO" id="GO:0000978">
    <property type="term" value="F:RNA polymerase II cis-regulatory region sequence-specific DNA binding"/>
    <property type="evidence" value="ECO:0007669"/>
    <property type="project" value="TreeGrafter"/>
</dbReference>
<keyword evidence="5" id="KW-0862">Zinc</keyword>